<gene>
    <name evidence="1" type="ORF">XELAEV_18032863mg</name>
</gene>
<reference evidence="2" key="1">
    <citation type="journal article" date="2016" name="Nature">
        <title>Genome evolution in the allotetraploid frog Xenopus laevis.</title>
        <authorList>
            <person name="Session A.M."/>
            <person name="Uno Y."/>
            <person name="Kwon T."/>
            <person name="Chapman J.A."/>
            <person name="Toyoda A."/>
            <person name="Takahashi S."/>
            <person name="Fukui A."/>
            <person name="Hikosaka A."/>
            <person name="Suzuki A."/>
            <person name="Kondo M."/>
            <person name="van Heeringen S.J."/>
            <person name="Quigley I."/>
            <person name="Heinz S."/>
            <person name="Ogino H."/>
            <person name="Ochi H."/>
            <person name="Hellsten U."/>
            <person name="Lyons J.B."/>
            <person name="Simakov O."/>
            <person name="Putnam N."/>
            <person name="Stites J."/>
            <person name="Kuroki Y."/>
            <person name="Tanaka T."/>
            <person name="Michiue T."/>
            <person name="Watanabe M."/>
            <person name="Bogdanovic O."/>
            <person name="Lister R."/>
            <person name="Georgiou G."/>
            <person name="Paranjpe S.S."/>
            <person name="van Kruijsbergen I."/>
            <person name="Shu S."/>
            <person name="Carlson J."/>
            <person name="Kinoshita T."/>
            <person name="Ohta Y."/>
            <person name="Mawaribuchi S."/>
            <person name="Jenkins J."/>
            <person name="Grimwood J."/>
            <person name="Schmutz J."/>
            <person name="Mitros T."/>
            <person name="Mozaffari S.V."/>
            <person name="Suzuki Y."/>
            <person name="Haramoto Y."/>
            <person name="Yamamoto T.S."/>
            <person name="Takagi C."/>
            <person name="Heald R."/>
            <person name="Miller K."/>
            <person name="Haudenschild C."/>
            <person name="Kitzman J."/>
            <person name="Nakayama T."/>
            <person name="Izutsu Y."/>
            <person name="Robert J."/>
            <person name="Fortriede J."/>
            <person name="Burns K."/>
            <person name="Lotay V."/>
            <person name="Karimi K."/>
            <person name="Yasuoka Y."/>
            <person name="Dichmann D.S."/>
            <person name="Flajnik M.F."/>
            <person name="Houston D.W."/>
            <person name="Shendure J."/>
            <person name="DuPasquier L."/>
            <person name="Vize P.D."/>
            <person name="Zorn A.M."/>
            <person name="Ito M."/>
            <person name="Marcotte E.M."/>
            <person name="Wallingford J.B."/>
            <person name="Ito Y."/>
            <person name="Asashima M."/>
            <person name="Ueno N."/>
            <person name="Matsuda Y."/>
            <person name="Veenstra G.J."/>
            <person name="Fujiyama A."/>
            <person name="Harland R.M."/>
            <person name="Taira M."/>
            <person name="Rokhsar D.S."/>
        </authorList>
    </citation>
    <scope>NUCLEOTIDE SEQUENCE [LARGE SCALE GENOMIC DNA]</scope>
    <source>
        <strain evidence="2">J</strain>
    </source>
</reference>
<name>A0A974CIB4_XENLA</name>
<dbReference type="Proteomes" id="UP000694892">
    <property type="component" value="Chromosome 6S"/>
</dbReference>
<proteinExistence type="predicted"/>
<evidence type="ECO:0000313" key="1">
    <source>
        <dbReference type="EMBL" id="OCT73898.1"/>
    </source>
</evidence>
<accession>A0A974CIB4</accession>
<dbReference type="AlphaFoldDB" id="A0A974CIB4"/>
<sequence length="127" mass="13879">MLLPQMSLELGNRPHGPSLPPIGKRIPTHKELRVFYSASEEETSCQPKRSSCLCVLLSVPDPLSSVPQCLLFVQMSQWATSVQSKQLDPHPGLSSQKAPDTAILFLRRLSCITCRCPVLSGADAPLI</sequence>
<dbReference type="EMBL" id="CM004477">
    <property type="protein sequence ID" value="OCT73898.1"/>
    <property type="molecule type" value="Genomic_DNA"/>
</dbReference>
<organism evidence="1 2">
    <name type="scientific">Xenopus laevis</name>
    <name type="common">African clawed frog</name>
    <dbReference type="NCBI Taxonomy" id="8355"/>
    <lineage>
        <taxon>Eukaryota</taxon>
        <taxon>Metazoa</taxon>
        <taxon>Chordata</taxon>
        <taxon>Craniata</taxon>
        <taxon>Vertebrata</taxon>
        <taxon>Euteleostomi</taxon>
        <taxon>Amphibia</taxon>
        <taxon>Batrachia</taxon>
        <taxon>Anura</taxon>
        <taxon>Pipoidea</taxon>
        <taxon>Pipidae</taxon>
        <taxon>Xenopodinae</taxon>
        <taxon>Xenopus</taxon>
        <taxon>Xenopus</taxon>
    </lineage>
</organism>
<evidence type="ECO:0000313" key="2">
    <source>
        <dbReference type="Proteomes" id="UP000694892"/>
    </source>
</evidence>
<protein>
    <submittedName>
        <fullName evidence="1">Uncharacterized protein</fullName>
    </submittedName>
</protein>